<dbReference type="SUPFAM" id="SSF48366">
    <property type="entry name" value="Ras GEF"/>
    <property type="match status" value="1"/>
</dbReference>
<dbReference type="Gene3D" id="1.10.840.10">
    <property type="entry name" value="Ras guanine-nucleotide exchange factors catalytic domain"/>
    <property type="match status" value="1"/>
</dbReference>
<protein>
    <submittedName>
        <fullName evidence="4">Cell division control protein</fullName>
    </submittedName>
</protein>
<accession>A0A3A2ZGI9</accession>
<dbReference type="InterPro" id="IPR023578">
    <property type="entry name" value="Ras_GEF_dom_sf"/>
</dbReference>
<dbReference type="PROSITE" id="PS50009">
    <property type="entry name" value="RASGEF_CAT"/>
    <property type="match status" value="1"/>
</dbReference>
<dbReference type="GO" id="GO:0005886">
    <property type="term" value="C:plasma membrane"/>
    <property type="evidence" value="ECO:0007669"/>
    <property type="project" value="TreeGrafter"/>
</dbReference>
<evidence type="ECO:0000313" key="4">
    <source>
        <dbReference type="EMBL" id="RJE16391.1"/>
    </source>
</evidence>
<proteinExistence type="predicted"/>
<keyword evidence="4" id="KW-0131">Cell cycle</keyword>
<dbReference type="InterPro" id="IPR036964">
    <property type="entry name" value="RASGEF_cat_dom_sf"/>
</dbReference>
<keyword evidence="4" id="KW-0132">Cell division</keyword>
<comment type="caution">
    <text evidence="4">The sequence shown here is derived from an EMBL/GenBank/DDBJ whole genome shotgun (WGS) entry which is preliminary data.</text>
</comment>
<keyword evidence="1 2" id="KW-0344">Guanine-nucleotide releasing factor</keyword>
<dbReference type="OrthoDB" id="546434at2759"/>
<feature type="non-terminal residue" evidence="4">
    <location>
        <position position="1"/>
    </location>
</feature>
<organism evidence="4 5">
    <name type="scientific">Aspergillus sclerotialis</name>
    <dbReference type="NCBI Taxonomy" id="2070753"/>
    <lineage>
        <taxon>Eukaryota</taxon>
        <taxon>Fungi</taxon>
        <taxon>Dikarya</taxon>
        <taxon>Ascomycota</taxon>
        <taxon>Pezizomycotina</taxon>
        <taxon>Eurotiomycetes</taxon>
        <taxon>Eurotiomycetidae</taxon>
        <taxon>Eurotiales</taxon>
        <taxon>Aspergillaceae</taxon>
        <taxon>Aspergillus</taxon>
        <taxon>Aspergillus subgen. Polypaecilum</taxon>
    </lineage>
</organism>
<feature type="domain" description="Ras-GEF" evidence="3">
    <location>
        <begin position="1"/>
        <end position="59"/>
    </location>
</feature>
<dbReference type="STRING" id="2070753.A0A3A2ZGI9"/>
<dbReference type="GO" id="GO:0005085">
    <property type="term" value="F:guanyl-nucleotide exchange factor activity"/>
    <property type="evidence" value="ECO:0007669"/>
    <property type="project" value="UniProtKB-KW"/>
</dbReference>
<evidence type="ECO:0000313" key="5">
    <source>
        <dbReference type="Proteomes" id="UP000266188"/>
    </source>
</evidence>
<gene>
    <name evidence="4" type="ORF">PHISCL_11272</name>
</gene>
<keyword evidence="5" id="KW-1185">Reference proteome</keyword>
<reference evidence="5" key="1">
    <citation type="submission" date="2017-02" db="EMBL/GenBank/DDBJ databases">
        <authorList>
            <person name="Tafer H."/>
            <person name="Lopandic K."/>
        </authorList>
    </citation>
    <scope>NUCLEOTIDE SEQUENCE [LARGE SCALE GENOMIC DNA]</scope>
    <source>
        <strain evidence="5">CBS 366.77</strain>
    </source>
</reference>
<dbReference type="GO" id="GO:0007265">
    <property type="term" value="P:Ras protein signal transduction"/>
    <property type="evidence" value="ECO:0007669"/>
    <property type="project" value="TreeGrafter"/>
</dbReference>
<name>A0A3A2ZGI9_9EURO</name>
<evidence type="ECO:0000259" key="3">
    <source>
        <dbReference type="PROSITE" id="PS50009"/>
    </source>
</evidence>
<dbReference type="GO" id="GO:0051301">
    <property type="term" value="P:cell division"/>
    <property type="evidence" value="ECO:0007669"/>
    <property type="project" value="UniProtKB-KW"/>
</dbReference>
<dbReference type="PANTHER" id="PTHR23113:SF368">
    <property type="entry name" value="CELL DIVISION CONTROL PROTEIN 25"/>
    <property type="match status" value="1"/>
</dbReference>
<dbReference type="EMBL" id="MVGC01005767">
    <property type="protein sequence ID" value="RJE16391.1"/>
    <property type="molecule type" value="Genomic_DNA"/>
</dbReference>
<dbReference type="PANTHER" id="PTHR23113">
    <property type="entry name" value="GUANINE NUCLEOTIDE EXCHANGE FACTOR"/>
    <property type="match status" value="1"/>
</dbReference>
<sequence length="59" mass="6519">IKPDDPEPASNVKALILHSNQLTSWVAEMILSQSDVKKRVIVIKHFVNVADVLLSLLSP</sequence>
<evidence type="ECO:0000256" key="1">
    <source>
        <dbReference type="ARBA" id="ARBA00022658"/>
    </source>
</evidence>
<dbReference type="InterPro" id="IPR008937">
    <property type="entry name" value="Ras-like_GEF"/>
</dbReference>
<dbReference type="AlphaFoldDB" id="A0A3A2ZGI9"/>
<dbReference type="Proteomes" id="UP000266188">
    <property type="component" value="Unassembled WGS sequence"/>
</dbReference>
<dbReference type="Pfam" id="PF00617">
    <property type="entry name" value="RasGEF"/>
    <property type="match status" value="1"/>
</dbReference>
<evidence type="ECO:0000256" key="2">
    <source>
        <dbReference type="PROSITE-ProRule" id="PRU00168"/>
    </source>
</evidence>
<dbReference type="InterPro" id="IPR001895">
    <property type="entry name" value="RASGEF_cat_dom"/>
</dbReference>